<feature type="compositionally biased region" description="Acidic residues" evidence="8">
    <location>
        <begin position="15"/>
        <end position="70"/>
    </location>
</feature>
<dbReference type="GO" id="GO:0005654">
    <property type="term" value="C:nucleoplasm"/>
    <property type="evidence" value="ECO:0007669"/>
    <property type="project" value="UniProtKB-SubCell"/>
</dbReference>
<feature type="repeat" description="WD" evidence="7">
    <location>
        <begin position="453"/>
        <end position="495"/>
    </location>
</feature>
<evidence type="ECO:0000256" key="3">
    <source>
        <dbReference type="ARBA" id="ARBA00022574"/>
    </source>
</evidence>
<evidence type="ECO:0000256" key="2">
    <source>
        <dbReference type="ARBA" id="ARBA00022552"/>
    </source>
</evidence>
<keyword evidence="1 6" id="KW-0690">Ribosome biogenesis</keyword>
<dbReference type="InterPro" id="IPR015943">
    <property type="entry name" value="WD40/YVTN_repeat-like_dom_sf"/>
</dbReference>
<dbReference type="Proteomes" id="UP000613740">
    <property type="component" value="Unassembled WGS sequence"/>
</dbReference>
<keyword evidence="4" id="KW-0677">Repeat</keyword>
<feature type="compositionally biased region" description="Low complexity" evidence="8">
    <location>
        <begin position="140"/>
        <end position="151"/>
    </location>
</feature>
<dbReference type="PANTHER" id="PTHR17605:SF0">
    <property type="entry name" value="RIBOSOME BIOGENESIS PROTEIN BOP1"/>
    <property type="match status" value="1"/>
</dbReference>
<dbReference type="InterPro" id="IPR012953">
    <property type="entry name" value="BOP1_N_dom"/>
</dbReference>
<feature type="compositionally biased region" description="Low complexity" evidence="8">
    <location>
        <begin position="71"/>
        <end position="90"/>
    </location>
</feature>
<dbReference type="InterPro" id="IPR036322">
    <property type="entry name" value="WD40_repeat_dom_sf"/>
</dbReference>
<keyword evidence="5 6" id="KW-0539">Nucleus</keyword>
<sequence>MAKRNSKREPVKEVEEQELSEDEDELEELELDADEGDTEDEGADDGEADDEDEAEDDDADGDEDEIEDAMLELMAAQAEEAQRRAAAGAASRKPSASTRTQGKSHAGAVAAAAEGAAADADGGAVAAASAEDDSSEEDAGPGSHGPDPGSDSSEDERPNRNTVGNVPLVWYKDEDHIGYDIEGARITKAQRKDRLQQLLDRNDSKKALRTIYDPYNDEEITLSREELAMVMRIRAGQFPHLEVNPHEQEHTWFTDPRDAEVMPIVDRPEPKSRFVPSKWEEQKIVKLVRAIRKGWIKVAPKKTPEEEEEERAAAPPAYLLWADDGLTDEAAAAAAKAGSGLTYIPAPKLQLPGHADSYNPPAEYLPTEEEVAAWQMADPEDRPKALPQAFTSLRAVPAYTDFIKERFERCLDLYLCPRVRRKRLDIKSPEQLVPQLPKPRDLQPFPTTLALSYEGHRGPVASIAPDPWTGQWLLSGGQDGTLRLWEVRTGRCWRTWQLEGPVAAVAWCPQAGLRLVSAAVGDCVVLLPSGTGPEEAEAAAAEALSVPADAAEAGEEGLARWEPFSCRPVSGAGAGAGGSGGSGEEASSSGQQHGGAGQGQGQGLCVRLKFPIKSLAWHGRGDYFASVAPTGNTQAVVVHQLSKRASQNPFRKNRGRVVRVAFHPTKPFFFVATQNHVRVYNLAKQALAKKLLGGGGVLSCLALHPGGDHVLVGSDDKRVAWYDLDLSTKPYKALRYHTAPPRAVAFHRTYPLFASAADDGTVQVFHGMVYADLLTNPLIVPVKILRGGHSVVASEGVADCAFHPTQPWIFTAGADSKILLYCN</sequence>
<keyword evidence="2 6" id="KW-0698">rRNA processing</keyword>
<dbReference type="GO" id="GO:0000463">
    <property type="term" value="P:maturation of LSU-rRNA from tricistronic rRNA transcript (SSU-rRNA, 5.8S rRNA, LSU-rRNA)"/>
    <property type="evidence" value="ECO:0007669"/>
    <property type="project" value="UniProtKB-UniRule"/>
</dbReference>
<dbReference type="GO" id="GO:0070545">
    <property type="term" value="C:PeBoW complex"/>
    <property type="evidence" value="ECO:0007669"/>
    <property type="project" value="TreeGrafter"/>
</dbReference>
<feature type="compositionally biased region" description="Acidic residues" evidence="8">
    <location>
        <begin position="130"/>
        <end position="139"/>
    </location>
</feature>
<comment type="similarity">
    <text evidence="6">Belongs to the WD repeat BOP1/ERB1 family.</text>
</comment>
<evidence type="ECO:0000313" key="10">
    <source>
        <dbReference type="EMBL" id="KAG2429107.1"/>
    </source>
</evidence>
<dbReference type="FunFam" id="2.130.10.10:FF:000061">
    <property type="entry name" value="Ribosome biogenesis protein BOP1 homolog"/>
    <property type="match status" value="1"/>
</dbReference>
<evidence type="ECO:0000259" key="9">
    <source>
        <dbReference type="SMART" id="SM01035"/>
    </source>
</evidence>
<dbReference type="AlphaFoldDB" id="A0A835SPW9"/>
<dbReference type="GO" id="GO:0000466">
    <property type="term" value="P:maturation of 5.8S rRNA from tricistronic rRNA transcript (SSU-rRNA, 5.8S rRNA, LSU-rRNA)"/>
    <property type="evidence" value="ECO:0007669"/>
    <property type="project" value="UniProtKB-UniRule"/>
</dbReference>
<gene>
    <name evidence="10" type="ORF">HYH02_014145</name>
</gene>
<evidence type="ECO:0000256" key="8">
    <source>
        <dbReference type="SAM" id="MobiDB-lite"/>
    </source>
</evidence>
<dbReference type="EMBL" id="JAEHOD010000088">
    <property type="protein sequence ID" value="KAG2429107.1"/>
    <property type="molecule type" value="Genomic_DNA"/>
</dbReference>
<comment type="subcellular location">
    <subcellularLocation>
        <location evidence="6">Nucleus</location>
        <location evidence="6">Nucleolus</location>
    </subcellularLocation>
    <subcellularLocation>
        <location evidence="6">Nucleus</location>
        <location evidence="6">Nucleoplasm</location>
    </subcellularLocation>
</comment>
<evidence type="ECO:0000256" key="6">
    <source>
        <dbReference type="HAMAP-Rule" id="MF_03027"/>
    </source>
</evidence>
<dbReference type="InterPro" id="IPR019775">
    <property type="entry name" value="WD40_repeat_CS"/>
</dbReference>
<comment type="caution">
    <text evidence="10">The sequence shown here is derived from an EMBL/GenBank/DDBJ whole genome shotgun (WGS) entry which is preliminary data.</text>
</comment>
<proteinExistence type="inferred from homology"/>
<dbReference type="PROSITE" id="PS50082">
    <property type="entry name" value="WD_REPEATS_2"/>
    <property type="match status" value="1"/>
</dbReference>
<dbReference type="PROSITE" id="PS50294">
    <property type="entry name" value="WD_REPEATS_REGION"/>
    <property type="match status" value="1"/>
</dbReference>
<dbReference type="SUPFAM" id="SSF50978">
    <property type="entry name" value="WD40 repeat-like"/>
    <property type="match status" value="1"/>
</dbReference>
<feature type="domain" description="BOP1 N-terminal" evidence="9">
    <location>
        <begin position="171"/>
        <end position="446"/>
    </location>
</feature>
<dbReference type="InterPro" id="IPR001680">
    <property type="entry name" value="WD40_rpt"/>
</dbReference>
<evidence type="ECO:0000256" key="1">
    <source>
        <dbReference type="ARBA" id="ARBA00022517"/>
    </source>
</evidence>
<comment type="function">
    <text evidence="6">Required for maturation of ribosomal RNAs and formation of the large ribosomal subunit.</text>
</comment>
<feature type="region of interest" description="Disordered" evidence="8">
    <location>
        <begin position="1"/>
        <end position="165"/>
    </location>
</feature>
<evidence type="ECO:0000256" key="7">
    <source>
        <dbReference type="PROSITE-ProRule" id="PRU00221"/>
    </source>
</evidence>
<dbReference type="SMART" id="SM01035">
    <property type="entry name" value="BOP1NT"/>
    <property type="match status" value="1"/>
</dbReference>
<name>A0A835SPW9_9CHLO</name>
<dbReference type="PROSITE" id="PS00678">
    <property type="entry name" value="WD_REPEATS_1"/>
    <property type="match status" value="1"/>
</dbReference>
<evidence type="ECO:0000256" key="5">
    <source>
        <dbReference type="ARBA" id="ARBA00023242"/>
    </source>
</evidence>
<feature type="compositionally biased region" description="Low complexity" evidence="8">
    <location>
        <begin position="106"/>
        <end position="129"/>
    </location>
</feature>
<dbReference type="PANTHER" id="PTHR17605">
    <property type="entry name" value="RIBOSOME BIOGENESIS PROTEIN BOP1 BLOCK OF PROLIFERATION 1 PROTEIN"/>
    <property type="match status" value="1"/>
</dbReference>
<dbReference type="Gene3D" id="2.130.10.10">
    <property type="entry name" value="YVTN repeat-like/Quinoprotein amine dehydrogenase"/>
    <property type="match status" value="1"/>
</dbReference>
<keyword evidence="3 7" id="KW-0853">WD repeat</keyword>
<feature type="region of interest" description="Disordered" evidence="8">
    <location>
        <begin position="572"/>
        <end position="600"/>
    </location>
</feature>
<dbReference type="Pfam" id="PF00400">
    <property type="entry name" value="WD40"/>
    <property type="match status" value="4"/>
</dbReference>
<dbReference type="InterPro" id="IPR028598">
    <property type="entry name" value="BOP1/Erb1"/>
</dbReference>
<dbReference type="SMART" id="SM00320">
    <property type="entry name" value="WD40"/>
    <property type="match status" value="7"/>
</dbReference>
<feature type="compositionally biased region" description="Polar residues" evidence="8">
    <location>
        <begin position="94"/>
        <end position="103"/>
    </location>
</feature>
<dbReference type="OrthoDB" id="5571054at2759"/>
<evidence type="ECO:0000256" key="4">
    <source>
        <dbReference type="ARBA" id="ARBA00022737"/>
    </source>
</evidence>
<keyword evidence="11" id="KW-1185">Reference proteome</keyword>
<dbReference type="GO" id="GO:0030687">
    <property type="term" value="C:preribosome, large subunit precursor"/>
    <property type="evidence" value="ECO:0007669"/>
    <property type="project" value="UniProtKB-UniRule"/>
</dbReference>
<feature type="compositionally biased region" description="Gly residues" evidence="8">
    <location>
        <begin position="572"/>
        <end position="583"/>
    </location>
</feature>
<evidence type="ECO:0000313" key="11">
    <source>
        <dbReference type="Proteomes" id="UP000613740"/>
    </source>
</evidence>
<dbReference type="GO" id="GO:0043021">
    <property type="term" value="F:ribonucleoprotein complex binding"/>
    <property type="evidence" value="ECO:0007669"/>
    <property type="project" value="UniProtKB-UniRule"/>
</dbReference>
<accession>A0A835SPW9</accession>
<reference evidence="10" key="1">
    <citation type="journal article" date="2020" name="bioRxiv">
        <title>Comparative genomics of Chlamydomonas.</title>
        <authorList>
            <person name="Craig R.J."/>
            <person name="Hasan A.R."/>
            <person name="Ness R.W."/>
            <person name="Keightley P.D."/>
        </authorList>
    </citation>
    <scope>NUCLEOTIDE SEQUENCE</scope>
    <source>
        <strain evidence="10">CCAP 11/173</strain>
    </source>
</reference>
<dbReference type="HAMAP" id="MF_03027">
    <property type="entry name" value="BOP1"/>
    <property type="match status" value="1"/>
</dbReference>
<protein>
    <recommendedName>
        <fullName evidence="6">Ribosome biogenesis protein BOP1 homolog</fullName>
    </recommendedName>
</protein>
<dbReference type="Pfam" id="PF08145">
    <property type="entry name" value="BOP1NT"/>
    <property type="match status" value="1"/>
</dbReference>
<organism evidence="10 11">
    <name type="scientific">Chlamydomonas schloesseri</name>
    <dbReference type="NCBI Taxonomy" id="2026947"/>
    <lineage>
        <taxon>Eukaryota</taxon>
        <taxon>Viridiplantae</taxon>
        <taxon>Chlorophyta</taxon>
        <taxon>core chlorophytes</taxon>
        <taxon>Chlorophyceae</taxon>
        <taxon>CS clade</taxon>
        <taxon>Chlamydomonadales</taxon>
        <taxon>Chlamydomonadaceae</taxon>
        <taxon>Chlamydomonas</taxon>
    </lineage>
</organism>